<dbReference type="GO" id="GO:0032259">
    <property type="term" value="P:methylation"/>
    <property type="evidence" value="ECO:0007669"/>
    <property type="project" value="UniProtKB-KW"/>
</dbReference>
<evidence type="ECO:0000259" key="1">
    <source>
        <dbReference type="Pfam" id="PF13649"/>
    </source>
</evidence>
<sequence length="262" mass="29526">MYPKLEDPRTHQEWLPPHSFAWYDQIAALSGAYAYSWNSTITEPNAEVRFEQEVREMVNDRIVLDVGCGHGEFTAQWAPSVKRIIGLDVTSGFIASGREQPPPNVAFVTANTKERLPFADGEFDCAYNRRGPTSCYQDIARVVKPGGHILALHPGDRMSMELPRLFPGFFERSPDGTPILDRLAHRLEQGRLRQVEIETVTSVQYLHEPMDVIRIRCFGQSPALIAKIIDESLSGIEATFRRHATAQGLPATYEQYLVRAIS</sequence>
<dbReference type="CDD" id="cd02440">
    <property type="entry name" value="AdoMet_MTases"/>
    <property type="match status" value="1"/>
</dbReference>
<dbReference type="PANTHER" id="PTHR42912">
    <property type="entry name" value="METHYLTRANSFERASE"/>
    <property type="match status" value="1"/>
</dbReference>
<evidence type="ECO:0000313" key="2">
    <source>
        <dbReference type="EMBL" id="RJG25130.1"/>
    </source>
</evidence>
<proteinExistence type="predicted"/>
<dbReference type="InterPro" id="IPR050508">
    <property type="entry name" value="Methyltransf_Superfamily"/>
</dbReference>
<protein>
    <submittedName>
        <fullName evidence="2">SAM-dependent methyltransferase</fullName>
    </submittedName>
</protein>
<dbReference type="Proteomes" id="UP000266177">
    <property type="component" value="Unassembled WGS sequence"/>
</dbReference>
<accession>A0A3A3H614</accession>
<dbReference type="InterPro" id="IPR029063">
    <property type="entry name" value="SAM-dependent_MTases_sf"/>
</dbReference>
<dbReference type="Gene3D" id="3.40.50.150">
    <property type="entry name" value="Vaccinia Virus protein VP39"/>
    <property type="match status" value="1"/>
</dbReference>
<dbReference type="RefSeq" id="WP_119791982.1">
    <property type="nucleotide sequence ID" value="NZ_QYZD01000004.1"/>
</dbReference>
<dbReference type="AlphaFoldDB" id="A0A3A3H614"/>
<organism evidence="2 3">
    <name type="scientific">Paenibacillus thiaminolyticus</name>
    <name type="common">Bacillus thiaminolyticus</name>
    <dbReference type="NCBI Taxonomy" id="49283"/>
    <lineage>
        <taxon>Bacteria</taxon>
        <taxon>Bacillati</taxon>
        <taxon>Bacillota</taxon>
        <taxon>Bacilli</taxon>
        <taxon>Bacillales</taxon>
        <taxon>Paenibacillaceae</taxon>
        <taxon>Paenibacillus</taxon>
    </lineage>
</organism>
<feature type="domain" description="Methyltransferase" evidence="1">
    <location>
        <begin position="63"/>
        <end position="147"/>
    </location>
</feature>
<keyword evidence="2" id="KW-0808">Transferase</keyword>
<name>A0A3A3H614_PANTH</name>
<gene>
    <name evidence="2" type="ORF">DQX05_06550</name>
</gene>
<dbReference type="SUPFAM" id="SSF53335">
    <property type="entry name" value="S-adenosyl-L-methionine-dependent methyltransferases"/>
    <property type="match status" value="1"/>
</dbReference>
<comment type="caution">
    <text evidence="2">The sequence shown here is derived from an EMBL/GenBank/DDBJ whole genome shotgun (WGS) entry which is preliminary data.</text>
</comment>
<dbReference type="OrthoDB" id="5522265at2"/>
<keyword evidence="2" id="KW-0489">Methyltransferase</keyword>
<dbReference type="PANTHER" id="PTHR42912:SF93">
    <property type="entry name" value="N6-ADENOSINE-METHYLTRANSFERASE TMT1A"/>
    <property type="match status" value="1"/>
</dbReference>
<dbReference type="Pfam" id="PF13649">
    <property type="entry name" value="Methyltransf_25"/>
    <property type="match status" value="1"/>
</dbReference>
<reference evidence="2 3" key="1">
    <citation type="submission" date="2018-09" db="EMBL/GenBank/DDBJ databases">
        <title>Paenibacillus SK2017-BO5.</title>
        <authorList>
            <person name="Piskunova J.V."/>
            <person name="Dubiley S.A."/>
            <person name="Severinov K.V."/>
        </authorList>
    </citation>
    <scope>NUCLEOTIDE SEQUENCE [LARGE SCALE GENOMIC DNA]</scope>
    <source>
        <strain evidence="2 3">BO5</strain>
    </source>
</reference>
<dbReference type="EMBL" id="QYZD01000004">
    <property type="protein sequence ID" value="RJG25130.1"/>
    <property type="molecule type" value="Genomic_DNA"/>
</dbReference>
<dbReference type="InterPro" id="IPR041698">
    <property type="entry name" value="Methyltransf_25"/>
</dbReference>
<dbReference type="GO" id="GO:0008168">
    <property type="term" value="F:methyltransferase activity"/>
    <property type="evidence" value="ECO:0007669"/>
    <property type="project" value="UniProtKB-KW"/>
</dbReference>
<evidence type="ECO:0000313" key="3">
    <source>
        <dbReference type="Proteomes" id="UP000266177"/>
    </source>
</evidence>